<evidence type="ECO:0000313" key="2">
    <source>
        <dbReference type="Proteomes" id="UP000827092"/>
    </source>
</evidence>
<reference evidence="1 2" key="1">
    <citation type="journal article" date="2022" name="Nat. Ecol. Evol.">
        <title>A masculinizing supergene underlies an exaggerated male reproductive morph in a spider.</title>
        <authorList>
            <person name="Hendrickx F."/>
            <person name="De Corte Z."/>
            <person name="Sonet G."/>
            <person name="Van Belleghem S.M."/>
            <person name="Kostlbacher S."/>
            <person name="Vangestel C."/>
        </authorList>
    </citation>
    <scope>NUCLEOTIDE SEQUENCE [LARGE SCALE GENOMIC DNA]</scope>
    <source>
        <strain evidence="1">W744_W776</strain>
    </source>
</reference>
<dbReference type="Proteomes" id="UP000827092">
    <property type="component" value="Unassembled WGS sequence"/>
</dbReference>
<dbReference type="EMBL" id="JAFNEN010000886">
    <property type="protein sequence ID" value="KAG8176405.1"/>
    <property type="molecule type" value="Genomic_DNA"/>
</dbReference>
<proteinExistence type="predicted"/>
<evidence type="ECO:0000313" key="1">
    <source>
        <dbReference type="EMBL" id="KAG8176405.1"/>
    </source>
</evidence>
<gene>
    <name evidence="1" type="ORF">JTE90_012559</name>
</gene>
<name>A0AAV6TYK9_9ARAC</name>
<comment type="caution">
    <text evidence="1">The sequence shown here is derived from an EMBL/GenBank/DDBJ whole genome shotgun (WGS) entry which is preliminary data.</text>
</comment>
<keyword evidence="2" id="KW-1185">Reference proteome</keyword>
<organism evidence="1 2">
    <name type="scientific">Oedothorax gibbosus</name>
    <dbReference type="NCBI Taxonomy" id="931172"/>
    <lineage>
        <taxon>Eukaryota</taxon>
        <taxon>Metazoa</taxon>
        <taxon>Ecdysozoa</taxon>
        <taxon>Arthropoda</taxon>
        <taxon>Chelicerata</taxon>
        <taxon>Arachnida</taxon>
        <taxon>Araneae</taxon>
        <taxon>Araneomorphae</taxon>
        <taxon>Entelegynae</taxon>
        <taxon>Araneoidea</taxon>
        <taxon>Linyphiidae</taxon>
        <taxon>Erigoninae</taxon>
        <taxon>Oedothorax</taxon>
    </lineage>
</organism>
<sequence length="144" mass="16606">MSPYNCIIIKIFDAFTTGPANFASHTYQCTPVPSMSLQSISSLAHEKSLPHTHWGKTSLLCPVWQKFFLKRKPQATFDCAQEKVTQLRFQENYAFVKGFFKDSPAKRNHQRRHSKSSAIYQCSLSLYITNLSANLKRHFRMRTG</sequence>
<protein>
    <submittedName>
        <fullName evidence="1">Uncharacterized protein</fullName>
    </submittedName>
</protein>
<dbReference type="AlphaFoldDB" id="A0AAV6TYK9"/>
<accession>A0AAV6TYK9</accession>